<comment type="caution">
    <text evidence="1">The sequence shown here is derived from an EMBL/GenBank/DDBJ whole genome shotgun (WGS) entry which is preliminary data.</text>
</comment>
<reference evidence="1 2" key="2">
    <citation type="journal article" date="2022" name="Mol. Biol. Evol.">
        <title>Comparative Genomics Reveals Insights into the Divergent Evolution of Astigmatic Mites and Household Pest Adaptations.</title>
        <authorList>
            <person name="Xiong Q."/>
            <person name="Wan A.T."/>
            <person name="Liu X."/>
            <person name="Fung C.S."/>
            <person name="Xiao X."/>
            <person name="Malainual N."/>
            <person name="Hou J."/>
            <person name="Wang L."/>
            <person name="Wang M."/>
            <person name="Yang K.Y."/>
            <person name="Cui Y."/>
            <person name="Leung E.L."/>
            <person name="Nong W."/>
            <person name="Shin S.K."/>
            <person name="Au S.W."/>
            <person name="Jeong K.Y."/>
            <person name="Chew F.T."/>
            <person name="Hui J.H."/>
            <person name="Leung T.F."/>
            <person name="Tungtrongchitr A."/>
            <person name="Zhong N."/>
            <person name="Liu Z."/>
            <person name="Tsui S.K."/>
        </authorList>
    </citation>
    <scope>NUCLEOTIDE SEQUENCE [LARGE SCALE GENOMIC DNA]</scope>
    <source>
        <strain evidence="1">Derp</strain>
    </source>
</reference>
<reference evidence="1 2" key="1">
    <citation type="journal article" date="2018" name="J. Allergy Clin. Immunol.">
        <title>High-quality assembly of Dermatophagoides pteronyssinus genome and transcriptome reveals a wide range of novel allergens.</title>
        <authorList>
            <person name="Liu X.Y."/>
            <person name="Yang K.Y."/>
            <person name="Wang M.Q."/>
            <person name="Kwok J.S."/>
            <person name="Zeng X."/>
            <person name="Yang Z."/>
            <person name="Xiao X.J."/>
            <person name="Lau C.P."/>
            <person name="Li Y."/>
            <person name="Huang Z.M."/>
            <person name="Ba J.G."/>
            <person name="Yim A.K."/>
            <person name="Ouyang C.Y."/>
            <person name="Ngai S.M."/>
            <person name="Chan T.F."/>
            <person name="Leung E.L."/>
            <person name="Liu L."/>
            <person name="Liu Z.G."/>
            <person name="Tsui S.K."/>
        </authorList>
    </citation>
    <scope>NUCLEOTIDE SEQUENCE [LARGE SCALE GENOMIC DNA]</scope>
    <source>
        <strain evidence="1">Derp</strain>
    </source>
</reference>
<gene>
    <name evidence="1" type="ORF">DERP_007670</name>
</gene>
<protein>
    <submittedName>
        <fullName evidence="1">Uncharacterized protein</fullName>
    </submittedName>
</protein>
<name>A0ABQ8JKE5_DERPT</name>
<dbReference type="EMBL" id="NJHN03000034">
    <property type="protein sequence ID" value="KAH9423076.1"/>
    <property type="molecule type" value="Genomic_DNA"/>
</dbReference>
<keyword evidence="2" id="KW-1185">Reference proteome</keyword>
<evidence type="ECO:0000313" key="2">
    <source>
        <dbReference type="Proteomes" id="UP000887458"/>
    </source>
</evidence>
<evidence type="ECO:0000313" key="1">
    <source>
        <dbReference type="EMBL" id="KAH9423076.1"/>
    </source>
</evidence>
<proteinExistence type="predicted"/>
<dbReference type="Proteomes" id="UP000887458">
    <property type="component" value="Unassembled WGS sequence"/>
</dbReference>
<accession>A0ABQ8JKE5</accession>
<sequence length="70" mass="8349">MINDDYDVYMHFVQPRIFLSGLFSHSSAIDLQYIRYKDKRIGVLIFSYICNERNKPIMSDVNLFNQIANR</sequence>
<organism evidence="1 2">
    <name type="scientific">Dermatophagoides pteronyssinus</name>
    <name type="common">European house dust mite</name>
    <dbReference type="NCBI Taxonomy" id="6956"/>
    <lineage>
        <taxon>Eukaryota</taxon>
        <taxon>Metazoa</taxon>
        <taxon>Ecdysozoa</taxon>
        <taxon>Arthropoda</taxon>
        <taxon>Chelicerata</taxon>
        <taxon>Arachnida</taxon>
        <taxon>Acari</taxon>
        <taxon>Acariformes</taxon>
        <taxon>Sarcoptiformes</taxon>
        <taxon>Astigmata</taxon>
        <taxon>Psoroptidia</taxon>
        <taxon>Analgoidea</taxon>
        <taxon>Pyroglyphidae</taxon>
        <taxon>Dermatophagoidinae</taxon>
        <taxon>Dermatophagoides</taxon>
    </lineage>
</organism>